<evidence type="ECO:0000313" key="2">
    <source>
        <dbReference type="Proteomes" id="UP000789525"/>
    </source>
</evidence>
<name>A0ACA9KHB6_9GLOM</name>
<evidence type="ECO:0000313" key="1">
    <source>
        <dbReference type="EMBL" id="CAG8473444.1"/>
    </source>
</evidence>
<accession>A0ACA9KHB6</accession>
<dbReference type="Proteomes" id="UP000789525">
    <property type="component" value="Unassembled WGS sequence"/>
</dbReference>
<dbReference type="EMBL" id="CAJVPT010002019">
    <property type="protein sequence ID" value="CAG8473444.1"/>
    <property type="molecule type" value="Genomic_DNA"/>
</dbReference>
<sequence>MNGLFAINKPRGRTSVDLLNALKKVLCDNSGLSKKKIKLGHGGTLDPLATGVLVVGVNDGCKKLSDYIKCNKVYSSVGLLGFATDTHDSEGKVIKTGPTSHITKEMLVDLLPKFTGDLMQIPPLYSALRMDGRRLYDYARKGIEPPREIHARKVKIHSLSLLDFTTEHDYRTPTSKAEEENPHEDAQRVRDIGKELNSEAHVVELERLQQGDFRLGVNTIEWNDCLNADNIYEVLKKYNQTLNSKNREI</sequence>
<reference evidence="1" key="1">
    <citation type="submission" date="2021-06" db="EMBL/GenBank/DDBJ databases">
        <authorList>
            <person name="Kallberg Y."/>
            <person name="Tangrot J."/>
            <person name="Rosling A."/>
        </authorList>
    </citation>
    <scope>NUCLEOTIDE SEQUENCE</scope>
    <source>
        <strain evidence="1">CL356</strain>
    </source>
</reference>
<gene>
    <name evidence="1" type="ORF">ACOLOM_LOCUS1692</name>
</gene>
<organism evidence="1 2">
    <name type="scientific">Acaulospora colombiana</name>
    <dbReference type="NCBI Taxonomy" id="27376"/>
    <lineage>
        <taxon>Eukaryota</taxon>
        <taxon>Fungi</taxon>
        <taxon>Fungi incertae sedis</taxon>
        <taxon>Mucoromycota</taxon>
        <taxon>Glomeromycotina</taxon>
        <taxon>Glomeromycetes</taxon>
        <taxon>Diversisporales</taxon>
        <taxon>Acaulosporaceae</taxon>
        <taxon>Acaulospora</taxon>
    </lineage>
</organism>
<proteinExistence type="predicted"/>
<protein>
    <submittedName>
        <fullName evidence="1">14_t:CDS:1</fullName>
    </submittedName>
</protein>
<comment type="caution">
    <text evidence="1">The sequence shown here is derived from an EMBL/GenBank/DDBJ whole genome shotgun (WGS) entry which is preliminary data.</text>
</comment>
<keyword evidence="2" id="KW-1185">Reference proteome</keyword>